<dbReference type="Proteomes" id="UP000268059">
    <property type="component" value="Chromosome"/>
</dbReference>
<dbReference type="RefSeq" id="WP_125120275.1">
    <property type="nucleotide sequence ID" value="NZ_AP019309.1"/>
</dbReference>
<dbReference type="Pfam" id="PF01610">
    <property type="entry name" value="DDE_Tnp_ISL3"/>
    <property type="match status" value="1"/>
</dbReference>
<protein>
    <submittedName>
        <fullName evidence="4">Uncharacterized protein</fullName>
    </submittedName>
</protein>
<dbReference type="NCBIfam" id="NF033550">
    <property type="entry name" value="transpos_ISL3"/>
    <property type="match status" value="1"/>
</dbReference>
<feature type="domain" description="Transposase IS204/IS1001/IS1096/IS1165 zinc-finger" evidence="3">
    <location>
        <begin position="60"/>
        <end position="105"/>
    </location>
</feature>
<dbReference type="Pfam" id="PF14690">
    <property type="entry name" value="Zn_ribbon_ISL3"/>
    <property type="match status" value="1"/>
</dbReference>
<evidence type="ECO:0000256" key="1">
    <source>
        <dbReference type="SAM" id="MobiDB-lite"/>
    </source>
</evidence>
<dbReference type="InterPro" id="IPR047951">
    <property type="entry name" value="Transpos_ISL3"/>
</dbReference>
<feature type="region of interest" description="Disordered" evidence="1">
    <location>
        <begin position="496"/>
        <end position="517"/>
    </location>
</feature>
<dbReference type="OrthoDB" id="1653543at2"/>
<dbReference type="AlphaFoldDB" id="A0A3G9J932"/>
<feature type="domain" description="Transposase IS204/IS1001/IS1096/IS1165 DDE" evidence="2">
    <location>
        <begin position="175"/>
        <end position="481"/>
    </location>
</feature>
<keyword evidence="5" id="KW-1185">Reference proteome</keyword>
<evidence type="ECO:0000259" key="3">
    <source>
        <dbReference type="Pfam" id="PF14690"/>
    </source>
</evidence>
<proteinExistence type="predicted"/>
<accession>A0A3G9J932</accession>
<dbReference type="InParanoid" id="A0A3G9J932"/>
<name>A0A3G9J932_9FIRM</name>
<organism evidence="4 5">
    <name type="scientific">Intestinibaculum porci</name>
    <dbReference type="NCBI Taxonomy" id="2487118"/>
    <lineage>
        <taxon>Bacteria</taxon>
        <taxon>Bacillati</taxon>
        <taxon>Bacillota</taxon>
        <taxon>Erysipelotrichia</taxon>
        <taxon>Erysipelotrichales</taxon>
        <taxon>Erysipelotrichaceae</taxon>
        <taxon>Intestinibaculum</taxon>
    </lineage>
</organism>
<dbReference type="PANTHER" id="PTHR33498">
    <property type="entry name" value="TRANSPOSASE FOR INSERTION SEQUENCE ELEMENT IS1557"/>
    <property type="match status" value="1"/>
</dbReference>
<feature type="compositionally biased region" description="Basic and acidic residues" evidence="1">
    <location>
        <begin position="500"/>
        <end position="510"/>
    </location>
</feature>
<evidence type="ECO:0000313" key="4">
    <source>
        <dbReference type="EMBL" id="BBH27560.1"/>
    </source>
</evidence>
<gene>
    <name evidence="4" type="ORF">SG0102_24940</name>
</gene>
<dbReference type="PANTHER" id="PTHR33498:SF1">
    <property type="entry name" value="TRANSPOSASE FOR INSERTION SEQUENCE ELEMENT IS1557"/>
    <property type="match status" value="1"/>
</dbReference>
<dbReference type="InterPro" id="IPR029261">
    <property type="entry name" value="Transposase_Znf"/>
</dbReference>
<dbReference type="EMBL" id="AP019309">
    <property type="protein sequence ID" value="BBH27560.1"/>
    <property type="molecule type" value="Genomic_DNA"/>
</dbReference>
<evidence type="ECO:0000313" key="5">
    <source>
        <dbReference type="Proteomes" id="UP000268059"/>
    </source>
</evidence>
<dbReference type="InterPro" id="IPR002560">
    <property type="entry name" value="Transposase_DDE"/>
</dbReference>
<evidence type="ECO:0000259" key="2">
    <source>
        <dbReference type="Pfam" id="PF01610"/>
    </source>
</evidence>
<reference evidence="4 5" key="1">
    <citation type="submission" date="2018-11" db="EMBL/GenBank/DDBJ databases">
        <title>Novel Erysipelotrichaceae bacterium isolated from small intestine of a swine.</title>
        <authorList>
            <person name="Kim J.S."/>
            <person name="Choe H."/>
            <person name="Lee Y.R."/>
            <person name="Kim K.M."/>
            <person name="Park D.S."/>
        </authorList>
    </citation>
    <scope>NUCLEOTIDE SEQUENCE [LARGE SCALE GENOMIC DNA]</scope>
    <source>
        <strain evidence="4 5">SG0102</strain>
    </source>
</reference>
<dbReference type="KEGG" id="ebm:SG0102_24940"/>
<sequence>MKKSNDNEIVFADIIPGENGLIDGDFILQLFNLHKEDVEDLSCIHQADGIYVFITLAARKHECPYCTTPTKKIKGYHTKKITHSIFHNINCYIEYHVRRYECTACGKTFNEDNPFSEGHSTISVLTVYNVLTALRNPKLSYEDVAKTFNISASSVMIIFDRHVQIPRKPLPKYILIDEVHAVDSRDSKYACVIMDFVTQDIIDILPTRRKEDLVRYFTLIPREEREKVEIICSDCWKTYREITRICFPNAIHACDEFHIIQIFTEIYKGLRVDTMKAAKNKRDKLEKYLTTPNGRKYLNPEWNKYDIQHYLLSKWNWLLMKSDEYKSKDNKKKKKKKGKHADDEELPILDPNRAKKMNKKLGRYLNFYDIHNLLIETNPDLAEAENFYDKLRAFYHTISYNEAREALNSLIGDLRMSNVPEICGYASTLSEWKKSIVNSFIIIDDTGTHISTGKIESRNKIIKDVKRASNGVRNFQRFRNRCLFAINTDTPIYMPYTPKRRIDDDNDRSNKSKKTSK</sequence>